<sequence>MQQAAAAVRGAPQWLRGLLSEEFFDACAAHPGERKNDKNHFCVDCASALCRHCLPHQPAHDVLQVHAIIRGAPRLDLSTAVLETPPNRSQLTFFTLSAACVEKRSGSTRPASSCAWTTSGSSTAPASRYILSTTRVPARATPAAIVAEPARARACPVAVSWSFDPSAACVQSHMVSDHEAVFLNERTARKRSASAENPCAACARPLPSGHDFCSLFCKVKHLGEGEHGGLRRALRVSRRQQQEDQEPAAPETQSGKRRQPSSSPDAGPSCGGSFRKRSRKQPEPERAPFC</sequence>
<evidence type="ECO:0000313" key="2">
    <source>
        <dbReference type="EMBL" id="CAL4967881.1"/>
    </source>
</evidence>
<accession>A0ABC8ZYE3</accession>
<dbReference type="InterPro" id="IPR006734">
    <property type="entry name" value="PLATZ"/>
</dbReference>
<gene>
    <name evidence="2" type="ORF">URODEC1_LOCUS48673</name>
</gene>
<protein>
    <recommendedName>
        <fullName evidence="4">B box-type domain-containing protein</fullName>
    </recommendedName>
</protein>
<dbReference type="PANTHER" id="PTHR31065">
    <property type="entry name" value="PLATZ TRANSCRIPTION FACTOR FAMILY PROTEIN"/>
    <property type="match status" value="1"/>
</dbReference>
<keyword evidence="3" id="KW-1185">Reference proteome</keyword>
<dbReference type="Proteomes" id="UP001497457">
    <property type="component" value="Chromosome 2b"/>
</dbReference>
<dbReference type="AlphaFoldDB" id="A0ABC8ZYE3"/>
<name>A0ABC8ZYE3_9POAL</name>
<feature type="region of interest" description="Disordered" evidence="1">
    <location>
        <begin position="235"/>
        <end position="290"/>
    </location>
</feature>
<evidence type="ECO:0000256" key="1">
    <source>
        <dbReference type="SAM" id="MobiDB-lite"/>
    </source>
</evidence>
<reference evidence="2 3" key="2">
    <citation type="submission" date="2024-10" db="EMBL/GenBank/DDBJ databases">
        <authorList>
            <person name="Ryan C."/>
        </authorList>
    </citation>
    <scope>NUCLEOTIDE SEQUENCE [LARGE SCALE GENOMIC DNA]</scope>
</reference>
<reference evidence="3" key="1">
    <citation type="submission" date="2024-06" db="EMBL/GenBank/DDBJ databases">
        <authorList>
            <person name="Ryan C."/>
        </authorList>
    </citation>
    <scope>NUCLEOTIDE SEQUENCE [LARGE SCALE GENOMIC DNA]</scope>
</reference>
<dbReference type="PANTHER" id="PTHR31065:SF59">
    <property type="entry name" value="OS02G0661400 PROTEIN"/>
    <property type="match status" value="1"/>
</dbReference>
<evidence type="ECO:0000313" key="3">
    <source>
        <dbReference type="Proteomes" id="UP001497457"/>
    </source>
</evidence>
<feature type="compositionally biased region" description="Basic and acidic residues" evidence="1">
    <location>
        <begin position="280"/>
        <end position="290"/>
    </location>
</feature>
<organism evidence="2 3">
    <name type="scientific">Urochloa decumbens</name>
    <dbReference type="NCBI Taxonomy" id="240449"/>
    <lineage>
        <taxon>Eukaryota</taxon>
        <taxon>Viridiplantae</taxon>
        <taxon>Streptophyta</taxon>
        <taxon>Embryophyta</taxon>
        <taxon>Tracheophyta</taxon>
        <taxon>Spermatophyta</taxon>
        <taxon>Magnoliopsida</taxon>
        <taxon>Liliopsida</taxon>
        <taxon>Poales</taxon>
        <taxon>Poaceae</taxon>
        <taxon>PACMAD clade</taxon>
        <taxon>Panicoideae</taxon>
        <taxon>Panicodae</taxon>
        <taxon>Paniceae</taxon>
        <taxon>Melinidinae</taxon>
        <taxon>Urochloa</taxon>
    </lineage>
</organism>
<proteinExistence type="predicted"/>
<evidence type="ECO:0008006" key="4">
    <source>
        <dbReference type="Google" id="ProtNLM"/>
    </source>
</evidence>
<dbReference type="Pfam" id="PF04640">
    <property type="entry name" value="PLATZ"/>
    <property type="match status" value="1"/>
</dbReference>
<dbReference type="EMBL" id="OZ075112">
    <property type="protein sequence ID" value="CAL4967881.1"/>
    <property type="molecule type" value="Genomic_DNA"/>
</dbReference>